<sequence>MPIKKQFAMQLIMAWLVVSISASNDGNSAAVDATNNISDKDDYVPGLNAGNYQPFNSGTIGDPADSPDPITVAAEQSMQGEDSDMGEFTSWGLLPDYTLKPDVSAPGRDILSTGNDNQYVKMDGTSMAAPFNSGVAALVIQRLKKTNPNLHGAALVQAVKGLIMSTANPQLDINSDSNAIVSPRRQGAGQIDAGAATASPVYITTDDGTS</sequence>
<reference evidence="8" key="2">
    <citation type="submission" date="2023-04" db="EMBL/GenBank/DDBJ databases">
        <authorList>
            <person name="Wang Y."/>
        </authorList>
    </citation>
    <scope>NUCLEOTIDE SEQUENCE</scope>
    <source>
        <strain evidence="8">ZW18</strain>
    </source>
</reference>
<organism evidence="8 9">
    <name type="scientific">Lactobacillus kefiranofaciens</name>
    <dbReference type="NCBI Taxonomy" id="267818"/>
    <lineage>
        <taxon>Bacteria</taxon>
        <taxon>Bacillati</taxon>
        <taxon>Bacillota</taxon>
        <taxon>Bacilli</taxon>
        <taxon>Lactobacillales</taxon>
        <taxon>Lactobacillaceae</taxon>
        <taxon>Lactobacillus</taxon>
    </lineage>
</organism>
<evidence type="ECO:0000256" key="1">
    <source>
        <dbReference type="ARBA" id="ARBA00011073"/>
    </source>
</evidence>
<evidence type="ECO:0000256" key="2">
    <source>
        <dbReference type="ARBA" id="ARBA00022670"/>
    </source>
</evidence>
<dbReference type="RefSeq" id="WP_081462941.1">
    <property type="nucleotide sequence ID" value="NZ_CP123735.1"/>
</dbReference>
<comment type="caution">
    <text evidence="5">Lacks conserved residue(s) required for the propagation of feature annotation.</text>
</comment>
<dbReference type="PROSITE" id="PS51892">
    <property type="entry name" value="SUBTILASE"/>
    <property type="match status" value="1"/>
</dbReference>
<dbReference type="Pfam" id="PF00082">
    <property type="entry name" value="Peptidase_S8"/>
    <property type="match status" value="1"/>
</dbReference>
<evidence type="ECO:0000256" key="5">
    <source>
        <dbReference type="PROSITE-ProRule" id="PRU01240"/>
    </source>
</evidence>
<evidence type="ECO:0000313" key="8">
    <source>
        <dbReference type="EMBL" id="WGO86782.1"/>
    </source>
</evidence>
<feature type="signal peptide" evidence="6">
    <location>
        <begin position="1"/>
        <end position="24"/>
    </location>
</feature>
<evidence type="ECO:0000256" key="6">
    <source>
        <dbReference type="SAM" id="SignalP"/>
    </source>
</evidence>
<dbReference type="InterPro" id="IPR023828">
    <property type="entry name" value="Peptidase_S8_Ser-AS"/>
</dbReference>
<dbReference type="PROSITE" id="PS00138">
    <property type="entry name" value="SUBTILASE_SER"/>
    <property type="match status" value="1"/>
</dbReference>
<dbReference type="GO" id="GO:0006508">
    <property type="term" value="P:proteolysis"/>
    <property type="evidence" value="ECO:0007669"/>
    <property type="project" value="UniProtKB-KW"/>
</dbReference>
<keyword evidence="4" id="KW-0720">Serine protease</keyword>
<dbReference type="AlphaFoldDB" id="A0AAX3UGK1"/>
<keyword evidence="2" id="KW-0645">Protease</keyword>
<dbReference type="InterPro" id="IPR036852">
    <property type="entry name" value="Peptidase_S8/S53_dom_sf"/>
</dbReference>
<evidence type="ECO:0000256" key="4">
    <source>
        <dbReference type="ARBA" id="ARBA00022825"/>
    </source>
</evidence>
<reference evidence="8" key="1">
    <citation type="journal article" date="2022" name="Food Funct.">
        <title>Lactobacillus kefiranofaciens ZW18 from Kefir enhances the anti-tumor effect of anti-programmed cell death 1 (PD-1) immunotherapy by modulating the gut microbiota.</title>
        <authorList>
            <person name="Zhao J."/>
            <person name="Wang Y."/>
            <person name="Wang J."/>
            <person name="Lv M."/>
            <person name="Zhou C."/>
            <person name="Jia L."/>
            <person name="Geng W."/>
        </authorList>
    </citation>
    <scope>NUCLEOTIDE SEQUENCE</scope>
    <source>
        <strain evidence="8">ZW18</strain>
    </source>
</reference>
<proteinExistence type="inferred from homology"/>
<feature type="chain" id="PRO_5043713356" evidence="6">
    <location>
        <begin position="25"/>
        <end position="210"/>
    </location>
</feature>
<dbReference type="InterPro" id="IPR050131">
    <property type="entry name" value="Peptidase_S8_subtilisin-like"/>
</dbReference>
<dbReference type="PANTHER" id="PTHR43806">
    <property type="entry name" value="PEPTIDASE S8"/>
    <property type="match status" value="1"/>
</dbReference>
<dbReference type="Proteomes" id="UP001242513">
    <property type="component" value="Chromosome"/>
</dbReference>
<dbReference type="SUPFAM" id="SSF52743">
    <property type="entry name" value="Subtilisin-like"/>
    <property type="match status" value="1"/>
</dbReference>
<dbReference type="EMBL" id="CP123735">
    <property type="protein sequence ID" value="WGO86782.1"/>
    <property type="molecule type" value="Genomic_DNA"/>
</dbReference>
<evidence type="ECO:0000259" key="7">
    <source>
        <dbReference type="Pfam" id="PF00082"/>
    </source>
</evidence>
<keyword evidence="6" id="KW-0732">Signal</keyword>
<comment type="similarity">
    <text evidence="1 5">Belongs to the peptidase S8 family.</text>
</comment>
<dbReference type="PANTHER" id="PTHR43806:SF11">
    <property type="entry name" value="CEREVISIN-RELATED"/>
    <property type="match status" value="1"/>
</dbReference>
<keyword evidence="3" id="KW-0378">Hydrolase</keyword>
<name>A0AAX3UGK1_9LACO</name>
<evidence type="ECO:0000256" key="3">
    <source>
        <dbReference type="ARBA" id="ARBA00022801"/>
    </source>
</evidence>
<feature type="domain" description="Peptidase S8/S53" evidence="7">
    <location>
        <begin position="20"/>
        <end position="189"/>
    </location>
</feature>
<evidence type="ECO:0000313" key="9">
    <source>
        <dbReference type="Proteomes" id="UP001242513"/>
    </source>
</evidence>
<gene>
    <name evidence="8" type="ORF">QEJ78_04935</name>
</gene>
<dbReference type="InterPro" id="IPR000209">
    <property type="entry name" value="Peptidase_S8/S53_dom"/>
</dbReference>
<dbReference type="GO" id="GO:0004252">
    <property type="term" value="F:serine-type endopeptidase activity"/>
    <property type="evidence" value="ECO:0007669"/>
    <property type="project" value="InterPro"/>
</dbReference>
<accession>A0AAX3UGK1</accession>
<dbReference type="Gene3D" id="3.40.50.200">
    <property type="entry name" value="Peptidase S8/S53 domain"/>
    <property type="match status" value="1"/>
</dbReference>
<protein>
    <submittedName>
        <fullName evidence="8">S8 family serine peptidase</fullName>
    </submittedName>
</protein>